<dbReference type="NCBIfam" id="TIGR00836">
    <property type="entry name" value="amt"/>
    <property type="match status" value="1"/>
</dbReference>
<name>A0A2I1WL78_9LACO</name>
<dbReference type="Pfam" id="PF00909">
    <property type="entry name" value="Ammonium_transp"/>
    <property type="match status" value="1"/>
</dbReference>
<dbReference type="Proteomes" id="UP000460132">
    <property type="component" value="Unassembled WGS sequence"/>
</dbReference>
<feature type="transmembrane region" description="Helical" evidence="9">
    <location>
        <begin position="356"/>
        <end position="381"/>
    </location>
</feature>
<gene>
    <name evidence="12" type="primary">amt</name>
    <name evidence="12" type="ORF">GTK63_06125</name>
    <name evidence="11" type="ORF">QP235_01090</name>
</gene>
<dbReference type="EMBL" id="JASOGN010000002">
    <property type="protein sequence ID" value="MDK6501814.1"/>
    <property type="molecule type" value="Genomic_DNA"/>
</dbReference>
<keyword evidence="3 9" id="KW-0813">Transport</keyword>
<evidence type="ECO:0000256" key="5">
    <source>
        <dbReference type="ARBA" id="ARBA00022989"/>
    </source>
</evidence>
<feature type="domain" description="Ammonium transporter AmtB-like" evidence="10">
    <location>
        <begin position="9"/>
        <end position="407"/>
    </location>
</feature>
<feature type="transmembrane region" description="Helical" evidence="9">
    <location>
        <begin position="40"/>
        <end position="60"/>
    </location>
</feature>
<evidence type="ECO:0000313" key="12">
    <source>
        <dbReference type="EMBL" id="MYN53887.1"/>
    </source>
</evidence>
<feature type="transmembrane region" description="Helical" evidence="9">
    <location>
        <begin position="168"/>
        <end position="188"/>
    </location>
</feature>
<feature type="transmembrane region" description="Helical" evidence="9">
    <location>
        <begin position="316"/>
        <end position="336"/>
    </location>
</feature>
<proteinExistence type="inferred from homology"/>
<keyword evidence="5 9" id="KW-1133">Transmembrane helix</keyword>
<accession>A0A2I1WL78</accession>
<feature type="transmembrane region" description="Helical" evidence="9">
    <location>
        <begin position="229"/>
        <end position="250"/>
    </location>
</feature>
<dbReference type="InterPro" id="IPR024041">
    <property type="entry name" value="NH4_transpt_AmtB-like_dom"/>
</dbReference>
<evidence type="ECO:0000256" key="1">
    <source>
        <dbReference type="ARBA" id="ARBA00004141"/>
    </source>
</evidence>
<keyword evidence="7 9" id="KW-0924">Ammonia transport</keyword>
<feature type="transmembrane region" description="Helical" evidence="9">
    <location>
        <begin position="259"/>
        <end position="278"/>
    </location>
</feature>
<evidence type="ECO:0000256" key="2">
    <source>
        <dbReference type="ARBA" id="ARBA00005887"/>
    </source>
</evidence>
<reference evidence="12 13" key="1">
    <citation type="submission" date="2020-01" db="EMBL/GenBank/DDBJ databases">
        <title>Vaginal microbiome of pregnant Indian women: Insights into the genome of dominants Lactobacillus species.</title>
        <authorList>
            <person name="Das B."/>
            <person name="Mehta O."/>
            <person name="Ghosh T.S."/>
            <person name="Kothidar A."/>
            <person name="Gowtham M.R."/>
            <person name="Mitra R."/>
            <person name="Kshetrapal P."/>
            <person name="Wadhwa N."/>
            <person name="Thiruvengadam R."/>
            <person name="Nair G.B."/>
            <person name="Bhatnagar S."/>
            <person name="Pore S."/>
        </authorList>
    </citation>
    <scope>NUCLEOTIDE SEQUENCE [LARGE SCALE GENOMIC DNA]</scope>
    <source>
        <strain evidence="12 13">Indica2</strain>
    </source>
</reference>
<dbReference type="Proteomes" id="UP001230300">
    <property type="component" value="Unassembled WGS sequence"/>
</dbReference>
<dbReference type="PROSITE" id="PS01219">
    <property type="entry name" value="AMMONIUM_TRANSP"/>
    <property type="match status" value="1"/>
</dbReference>
<evidence type="ECO:0000313" key="11">
    <source>
        <dbReference type="EMBL" id="MDK6501814.1"/>
    </source>
</evidence>
<dbReference type="InterPro" id="IPR018047">
    <property type="entry name" value="Ammonium_transpt_CS"/>
</dbReference>
<feature type="transmembrane region" description="Helical" evidence="9">
    <location>
        <begin position="6"/>
        <end position="28"/>
    </location>
</feature>
<dbReference type="InterPro" id="IPR029020">
    <property type="entry name" value="Ammonium/urea_transptr"/>
</dbReference>
<sequence length="417" mass="45083">MINQANTLFVFLASVLVFFMTPGLAFFYGGMVSKKNVVNTMISVFMITGLAIILFIAFGYNLAFGKDVAGILGLSKSFFLNGFDLKAIYSKETGITLLTYLMFQMMFSIITPALFVGAIVGRMNFKFLIVFVVIWSTLIYYPMVHMVWTPSGILAKTGVLDFAGGTVVHINAGITALILSVFVGPRIGFDSKSEIKHYNLPWVLLGTSILWIGWYGFNVGSALTISDVATQAFLTTTVATGTSFVVWMFLDMFIKGKTTMIGLCTGALCGLVGITPAAGYVTVAGAFAIGAICTLASYSFIHFVKPKIKLDDPLDAFGCHGISGIVGSLLTGLFATKIVNSHIENGLFYGGGFHLINAQLIGTIFTIGFVGIATSMIVFLLKKIIPIRVTREDELMGLDLAEHGERADYGVDFDLKK</sequence>
<comment type="subcellular location">
    <subcellularLocation>
        <location evidence="9">Cell membrane</location>
        <topology evidence="9">Multi-pass membrane protein</topology>
    </subcellularLocation>
    <subcellularLocation>
        <location evidence="1">Membrane</location>
        <topology evidence="1">Multi-pass membrane protein</topology>
    </subcellularLocation>
</comment>
<dbReference type="PANTHER" id="PTHR43029:SF10">
    <property type="entry name" value="AMMONIUM TRANSPORTER MEP2"/>
    <property type="match status" value="1"/>
</dbReference>
<dbReference type="Gene3D" id="1.10.3430.10">
    <property type="entry name" value="Ammonium transporter AmtB like domains"/>
    <property type="match status" value="1"/>
</dbReference>
<keyword evidence="6 9" id="KW-0472">Membrane</keyword>
<protein>
    <recommendedName>
        <fullName evidence="8 9">Ammonium transporter</fullName>
    </recommendedName>
</protein>
<keyword evidence="4 9" id="KW-0812">Transmembrane</keyword>
<dbReference type="AlphaFoldDB" id="A0A2I1WL78"/>
<feature type="transmembrane region" description="Helical" evidence="9">
    <location>
        <begin position="127"/>
        <end position="148"/>
    </location>
</feature>
<dbReference type="GO" id="GO:0008519">
    <property type="term" value="F:ammonium channel activity"/>
    <property type="evidence" value="ECO:0007669"/>
    <property type="project" value="InterPro"/>
</dbReference>
<organism evidence="12 13">
    <name type="scientific">Lactobacillus crispatus</name>
    <dbReference type="NCBI Taxonomy" id="47770"/>
    <lineage>
        <taxon>Bacteria</taxon>
        <taxon>Bacillati</taxon>
        <taxon>Bacillota</taxon>
        <taxon>Bacilli</taxon>
        <taxon>Lactobacillales</taxon>
        <taxon>Lactobacillaceae</taxon>
        <taxon>Lactobacillus</taxon>
    </lineage>
</organism>
<dbReference type="InterPro" id="IPR001905">
    <property type="entry name" value="Ammonium_transpt"/>
</dbReference>
<reference evidence="11" key="2">
    <citation type="submission" date="2023-05" db="EMBL/GenBank/DDBJ databases">
        <title>Cataloging the Phylogenetic Diversity of Human Bladder Bacteria.</title>
        <authorList>
            <person name="Du J."/>
        </authorList>
    </citation>
    <scope>NUCLEOTIDE SEQUENCE</scope>
    <source>
        <strain evidence="11">UMB9226</strain>
    </source>
</reference>
<evidence type="ECO:0000256" key="7">
    <source>
        <dbReference type="ARBA" id="ARBA00023177"/>
    </source>
</evidence>
<comment type="caution">
    <text evidence="12">The sequence shown here is derived from an EMBL/GenBank/DDBJ whole genome shotgun (WGS) entry which is preliminary data.</text>
</comment>
<feature type="transmembrane region" description="Helical" evidence="9">
    <location>
        <begin position="200"/>
        <end position="217"/>
    </location>
</feature>
<evidence type="ECO:0000313" key="13">
    <source>
        <dbReference type="Proteomes" id="UP000460132"/>
    </source>
</evidence>
<dbReference type="EMBL" id="WWFF01000007">
    <property type="protein sequence ID" value="MYN53887.1"/>
    <property type="molecule type" value="Genomic_DNA"/>
</dbReference>
<evidence type="ECO:0000259" key="10">
    <source>
        <dbReference type="Pfam" id="PF00909"/>
    </source>
</evidence>
<evidence type="ECO:0000256" key="8">
    <source>
        <dbReference type="ARBA" id="ARBA00050025"/>
    </source>
</evidence>
<evidence type="ECO:0000256" key="4">
    <source>
        <dbReference type="ARBA" id="ARBA00022692"/>
    </source>
</evidence>
<dbReference type="PANTHER" id="PTHR43029">
    <property type="entry name" value="AMMONIUM TRANSPORTER MEP2"/>
    <property type="match status" value="1"/>
</dbReference>
<evidence type="ECO:0000256" key="9">
    <source>
        <dbReference type="RuleBase" id="RU362002"/>
    </source>
</evidence>
<evidence type="ECO:0000256" key="3">
    <source>
        <dbReference type="ARBA" id="ARBA00022448"/>
    </source>
</evidence>
<feature type="transmembrane region" description="Helical" evidence="9">
    <location>
        <begin position="97"/>
        <end position="120"/>
    </location>
</feature>
<dbReference type="GO" id="GO:0005886">
    <property type="term" value="C:plasma membrane"/>
    <property type="evidence" value="ECO:0007669"/>
    <property type="project" value="UniProtKB-SubCell"/>
</dbReference>
<dbReference type="SUPFAM" id="SSF111352">
    <property type="entry name" value="Ammonium transporter"/>
    <property type="match status" value="1"/>
</dbReference>
<dbReference type="RefSeq" id="WP_101886793.1">
    <property type="nucleotide sequence ID" value="NZ_JASOGN010000002.1"/>
</dbReference>
<comment type="similarity">
    <text evidence="2 9">Belongs to the ammonia transporter channel (TC 1.A.11.2) family.</text>
</comment>
<evidence type="ECO:0000256" key="6">
    <source>
        <dbReference type="ARBA" id="ARBA00023136"/>
    </source>
</evidence>
<feature type="transmembrane region" description="Helical" evidence="9">
    <location>
        <begin position="284"/>
        <end position="304"/>
    </location>
</feature>